<proteinExistence type="predicted"/>
<accession>A0AAI8MAW6</accession>
<reference evidence="1 2" key="1">
    <citation type="journal article" date="2012" name="Microbes Environ.">
        <title>Complete genome sequence of Bradyrhizobium sp. S23321: insights into symbiosis evolution in soil oligotrophs.</title>
        <authorList>
            <person name="Okubo T."/>
            <person name="Tsukui T."/>
            <person name="Maita H."/>
            <person name="Okamoto S."/>
            <person name="Oshima K."/>
            <person name="Fujisawa T."/>
            <person name="Saito A."/>
            <person name="Futamata H."/>
            <person name="Hattori R."/>
            <person name="Shimomura Y."/>
            <person name="Haruta S."/>
            <person name="Morimoto S."/>
            <person name="Wang Y."/>
            <person name="Sakai Y."/>
            <person name="Hattori M."/>
            <person name="Aizawa S."/>
            <person name="Nagashima K.V.P."/>
            <person name="Masuda S."/>
            <person name="Hattori T."/>
            <person name="Yamashita A."/>
            <person name="Bao Z."/>
            <person name="Hayatsu M."/>
            <person name="Kajiya-Kanegae H."/>
            <person name="Yoshinaga I."/>
            <person name="Sakamoto K."/>
            <person name="Toyota K."/>
            <person name="Nakao M."/>
            <person name="Kohara M."/>
            <person name="Anda M."/>
            <person name="Niwa R."/>
            <person name="Jung-Hwan P."/>
            <person name="Sameshima-Saito R."/>
            <person name="Tokuda S."/>
            <person name="Yamamoto S."/>
            <person name="Yamamoto S."/>
            <person name="Yokoyama T."/>
            <person name="Akutsu T."/>
            <person name="Nakamura Y."/>
            <person name="Nakahira-Yanaka Y."/>
            <person name="Takada Hoshino Y."/>
            <person name="Hirakawa H."/>
            <person name="Mitsui H."/>
            <person name="Terasawa K."/>
            <person name="Itakura M."/>
            <person name="Sato S."/>
            <person name="Ikeda-Ohtsubo W."/>
            <person name="Sakakura N."/>
            <person name="Kaminuma E."/>
            <person name="Minamisawa K."/>
        </authorList>
    </citation>
    <scope>NUCLEOTIDE SEQUENCE [LARGE SCALE GENOMIC DNA]</scope>
    <source>
        <strain evidence="1 2">S23321</strain>
    </source>
</reference>
<evidence type="ECO:0000313" key="1">
    <source>
        <dbReference type="EMBL" id="BAL74727.1"/>
    </source>
</evidence>
<organism evidence="1 2">
    <name type="scientific">Bradyrhizobium cosmicum</name>
    <dbReference type="NCBI Taxonomy" id="1404864"/>
    <lineage>
        <taxon>Bacteria</taxon>
        <taxon>Pseudomonadati</taxon>
        <taxon>Pseudomonadota</taxon>
        <taxon>Alphaproteobacteria</taxon>
        <taxon>Hyphomicrobiales</taxon>
        <taxon>Nitrobacteraceae</taxon>
        <taxon>Bradyrhizobium</taxon>
    </lineage>
</organism>
<dbReference type="EMBL" id="AP012279">
    <property type="protein sequence ID" value="BAL74727.1"/>
    <property type="molecule type" value="Genomic_DNA"/>
</dbReference>
<protein>
    <submittedName>
        <fullName evidence="1">Uncharacterized protein</fullName>
    </submittedName>
</protein>
<gene>
    <name evidence="1" type="ORF">S23_15100</name>
</gene>
<dbReference type="Proteomes" id="UP000007886">
    <property type="component" value="Chromosome"/>
</dbReference>
<dbReference type="AlphaFoldDB" id="A0AAI8MAW6"/>
<keyword evidence="2" id="KW-1185">Reference proteome</keyword>
<sequence length="75" mass="7932">MIVVEIVSACAVFASTADWISAVQSMLLELVVPLVVTDTPEEVVLVLLVLELTLATLLGCPRQRGPGRHHAGPVS</sequence>
<evidence type="ECO:0000313" key="2">
    <source>
        <dbReference type="Proteomes" id="UP000007886"/>
    </source>
</evidence>
<dbReference type="KEGG" id="brs:S23_15100"/>
<name>A0AAI8MAW6_9BRAD</name>